<reference evidence="1 3" key="1">
    <citation type="journal article" date="2014" name="BMC Genomics">
        <title>Genome sequence of Anopheles sinensis provides insight into genetics basis of mosquito competence for malaria parasites.</title>
        <authorList>
            <person name="Zhou D."/>
            <person name="Zhang D."/>
            <person name="Ding G."/>
            <person name="Shi L."/>
            <person name="Hou Q."/>
            <person name="Ye Y."/>
            <person name="Xu Y."/>
            <person name="Zhou H."/>
            <person name="Xiong C."/>
            <person name="Li S."/>
            <person name="Yu J."/>
            <person name="Hong S."/>
            <person name="Yu X."/>
            <person name="Zou P."/>
            <person name="Chen C."/>
            <person name="Chang X."/>
            <person name="Wang W."/>
            <person name="Lv Y."/>
            <person name="Sun Y."/>
            <person name="Ma L."/>
            <person name="Shen B."/>
            <person name="Zhu C."/>
        </authorList>
    </citation>
    <scope>NUCLEOTIDE SEQUENCE [LARGE SCALE GENOMIC DNA]</scope>
</reference>
<proteinExistence type="predicted"/>
<evidence type="ECO:0000313" key="3">
    <source>
        <dbReference type="Proteomes" id="UP000030765"/>
    </source>
</evidence>
<evidence type="ECO:0000313" key="1">
    <source>
        <dbReference type="EMBL" id="KFB53418.1"/>
    </source>
</evidence>
<reference evidence="2" key="2">
    <citation type="submission" date="2020-05" db="UniProtKB">
        <authorList>
            <consortium name="EnsemblMetazoa"/>
        </authorList>
    </citation>
    <scope>IDENTIFICATION</scope>
</reference>
<accession>A0A084WT74</accession>
<protein>
    <submittedName>
        <fullName evidence="1 2">F-box only protein 15 isoform X2</fullName>
    </submittedName>
</protein>
<keyword evidence="3" id="KW-1185">Reference proteome</keyword>
<dbReference type="EMBL" id="KE525420">
    <property type="protein sequence ID" value="KFB53418.1"/>
    <property type="molecule type" value="Genomic_DNA"/>
</dbReference>
<organism evidence="1">
    <name type="scientific">Anopheles sinensis</name>
    <name type="common">Mosquito</name>
    <dbReference type="NCBI Taxonomy" id="74873"/>
    <lineage>
        <taxon>Eukaryota</taxon>
        <taxon>Metazoa</taxon>
        <taxon>Ecdysozoa</taxon>
        <taxon>Arthropoda</taxon>
        <taxon>Hexapoda</taxon>
        <taxon>Insecta</taxon>
        <taxon>Pterygota</taxon>
        <taxon>Neoptera</taxon>
        <taxon>Endopterygota</taxon>
        <taxon>Diptera</taxon>
        <taxon>Nematocera</taxon>
        <taxon>Culicoidea</taxon>
        <taxon>Culicidae</taxon>
        <taxon>Anophelinae</taxon>
        <taxon>Anopheles</taxon>
    </lineage>
</organism>
<dbReference type="AlphaFoldDB" id="A0A084WT74"/>
<dbReference type="VEuPathDB" id="VectorBase:ASIC021850"/>
<dbReference type="EMBL" id="ATLV01026864">
    <property type="status" value="NOT_ANNOTATED_CDS"/>
    <property type="molecule type" value="Genomic_DNA"/>
</dbReference>
<sequence>MSDEPPHQHNGRENHKRSIKLREEMKYDPRAIALFHFGHDRGSPFARSRTIGCVLGVENESGHFRAAHIFRQCSARSHIVKAIRAGVWTGLPEDTYSLLGVCWPIVSDLTIVLENAFY</sequence>
<dbReference type="Proteomes" id="UP000030765">
    <property type="component" value="Unassembled WGS sequence"/>
</dbReference>
<dbReference type="EnsemblMetazoa" id="ASIC021850-RA">
    <property type="protein sequence ID" value="ASIC021850-PA"/>
    <property type="gene ID" value="ASIC021850"/>
</dbReference>
<evidence type="ECO:0000313" key="2">
    <source>
        <dbReference type="EnsemblMetazoa" id="ASIC021850-PA"/>
    </source>
</evidence>
<gene>
    <name evidence="1" type="ORF">ZHAS_00021850</name>
</gene>
<name>A0A084WT74_ANOSI</name>